<dbReference type="Pfam" id="PF00218">
    <property type="entry name" value="IGPS"/>
    <property type="match status" value="1"/>
</dbReference>
<dbReference type="GO" id="GO:0005737">
    <property type="term" value="C:cytoplasm"/>
    <property type="evidence" value="ECO:0007669"/>
    <property type="project" value="TreeGrafter"/>
</dbReference>
<evidence type="ECO:0000256" key="6">
    <source>
        <dbReference type="ARBA" id="ARBA00004696"/>
    </source>
</evidence>
<dbReference type="InterPro" id="IPR001468">
    <property type="entry name" value="Indole-3-GlycerolPSynthase_CS"/>
</dbReference>
<evidence type="ECO:0000256" key="24">
    <source>
        <dbReference type="HAMAP-Rule" id="MF_00133"/>
    </source>
</evidence>
<dbReference type="NCBIfam" id="NF006945">
    <property type="entry name" value="PRK09427.1"/>
    <property type="match status" value="1"/>
</dbReference>
<keyword evidence="18 25" id="KW-0057">Aromatic amino acid biosynthesis</keyword>
<evidence type="ECO:0000256" key="16">
    <source>
        <dbReference type="ARBA" id="ARBA00022822"/>
    </source>
</evidence>
<dbReference type="CDD" id="cd06446">
    <property type="entry name" value="Trp-synth_B"/>
    <property type="match status" value="1"/>
</dbReference>
<evidence type="ECO:0000256" key="10">
    <source>
        <dbReference type="ARBA" id="ARBA00008737"/>
    </source>
</evidence>
<evidence type="ECO:0000256" key="4">
    <source>
        <dbReference type="ARBA" id="ARBA00002786"/>
    </source>
</evidence>
<name>A0A239U3M6_9FIRM</name>
<dbReference type="InterPro" id="IPR011060">
    <property type="entry name" value="RibuloseP-bd_barrel"/>
</dbReference>
<evidence type="ECO:0000256" key="12">
    <source>
        <dbReference type="ARBA" id="ARBA00009982"/>
    </source>
</evidence>
<dbReference type="InterPro" id="IPR006653">
    <property type="entry name" value="Trp_synth_b_CS"/>
</dbReference>
<comment type="pathway">
    <text evidence="7 24">Amino-acid biosynthesis; L-tryptophan biosynthesis; L-tryptophan from chorismate: step 5/5.</text>
</comment>
<dbReference type="EC" id="4.2.1.20" evidence="24"/>
<dbReference type="CDD" id="cd00331">
    <property type="entry name" value="IGPS"/>
    <property type="match status" value="1"/>
</dbReference>
<dbReference type="InterPro" id="IPR001240">
    <property type="entry name" value="PRAI_dom"/>
</dbReference>
<dbReference type="PANTHER" id="PTHR48077:SF3">
    <property type="entry name" value="TRYPTOPHAN SYNTHASE"/>
    <property type="match status" value="1"/>
</dbReference>
<evidence type="ECO:0000256" key="9">
    <source>
        <dbReference type="ARBA" id="ARBA00007902"/>
    </source>
</evidence>
<comment type="cofactor">
    <cofactor evidence="3 24">
        <name>pyridoxal 5'-phosphate</name>
        <dbReference type="ChEBI" id="CHEBI:597326"/>
    </cofactor>
</comment>
<dbReference type="InterPro" id="IPR001926">
    <property type="entry name" value="TrpB-like_PALP"/>
</dbReference>
<evidence type="ECO:0000313" key="31">
    <source>
        <dbReference type="Proteomes" id="UP000215383"/>
    </source>
</evidence>
<reference evidence="30 31" key="1">
    <citation type="submission" date="2017-06" db="EMBL/GenBank/DDBJ databases">
        <authorList>
            <consortium name="Pathogen Informatics"/>
        </authorList>
    </citation>
    <scope>NUCLEOTIDE SEQUENCE [LARGE SCALE GENOMIC DNA]</scope>
    <source>
        <strain evidence="30 31">NCTC10570</strain>
    </source>
</reference>
<evidence type="ECO:0000259" key="27">
    <source>
        <dbReference type="Pfam" id="PF00218"/>
    </source>
</evidence>
<evidence type="ECO:0000256" key="1">
    <source>
        <dbReference type="ARBA" id="ARBA00001164"/>
    </source>
</evidence>
<dbReference type="HAMAP" id="MF_00135">
    <property type="entry name" value="PRAI"/>
    <property type="match status" value="1"/>
</dbReference>
<dbReference type="HAMAP" id="MF_00134_B">
    <property type="entry name" value="IGPS_B"/>
    <property type="match status" value="1"/>
</dbReference>
<dbReference type="SUPFAM" id="SSF51366">
    <property type="entry name" value="Ribulose-phoshate binding barrel"/>
    <property type="match status" value="2"/>
</dbReference>
<comment type="pathway">
    <text evidence="6 25">Amino-acid biosynthesis; L-tryptophan biosynthesis; L-tryptophan from chorismate: step 4/5.</text>
</comment>
<evidence type="ECO:0000256" key="8">
    <source>
        <dbReference type="ARBA" id="ARBA00007571"/>
    </source>
</evidence>
<dbReference type="HAMAP" id="MF_00133">
    <property type="entry name" value="Trp_synth_beta"/>
    <property type="match status" value="1"/>
</dbReference>
<evidence type="ECO:0000256" key="21">
    <source>
        <dbReference type="ARBA" id="ARBA00023268"/>
    </source>
</evidence>
<dbReference type="InterPro" id="IPR036052">
    <property type="entry name" value="TrpB-like_PALP_sf"/>
</dbReference>
<comment type="similarity">
    <text evidence="8 26">Belongs to the TrpF family.</text>
</comment>
<dbReference type="PROSITE" id="PS00168">
    <property type="entry name" value="TRP_SYNTHASE_BETA"/>
    <property type="match status" value="1"/>
</dbReference>
<dbReference type="InterPro" id="IPR013785">
    <property type="entry name" value="Aldolase_TIM"/>
</dbReference>
<dbReference type="EC" id="5.3.1.24" evidence="26"/>
<evidence type="ECO:0000256" key="18">
    <source>
        <dbReference type="ARBA" id="ARBA00023141"/>
    </source>
</evidence>
<dbReference type="FunFam" id="3.40.50.1100:FF:000001">
    <property type="entry name" value="Tryptophan synthase beta chain"/>
    <property type="match status" value="1"/>
</dbReference>
<gene>
    <name evidence="24 30" type="primary">trpB</name>
    <name evidence="25" type="synonym">trpC</name>
    <name evidence="26" type="synonym">trpF</name>
    <name evidence="30" type="ORF">SAMEA4364220_01952</name>
</gene>
<dbReference type="AlphaFoldDB" id="A0A239U3M6"/>
<dbReference type="InterPro" id="IPR023026">
    <property type="entry name" value="Trp_synth_beta/beta-like"/>
</dbReference>
<comment type="function">
    <text evidence="4 24">The beta subunit is responsible for the synthesis of L-tryptophan from indole and L-serine.</text>
</comment>
<evidence type="ECO:0000256" key="15">
    <source>
        <dbReference type="ARBA" id="ARBA00022793"/>
    </source>
</evidence>
<evidence type="ECO:0000256" key="14">
    <source>
        <dbReference type="ARBA" id="ARBA00022605"/>
    </source>
</evidence>
<dbReference type="eggNOG" id="COG0133">
    <property type="taxonomic scope" value="Bacteria"/>
</dbReference>
<sequence length="867" mass="96895">MILDKLVQATQKRLIKQKQQKSLEDVKREALTLPIDKNFPFEQALSQQDINFICEVKKASPSKGIIAPDFPYLEIAKEYEQAGASAISVLTEPDYFLGSDTYLKEIAKNVNIPVLRKDFTIDEYQIYEAKILGASAILLICAILSEEKLKYFLQIADSLGLSCLVEAHDEAEIQKALNVNARIIGVNNRNLKDFSVDVRNSLKLRHLVPENIIFVSESGLKTAEDIELLRQNHVQAALIGETFMRALDKTAELSKLYGKMPSVQTKICGITRLEDISIINEVKPDYIGFIFTKLSHRYISEDTATKLVKNLNPQIKKVGVFVDEQPEIIEKLASKLSLDVVQLHGNEDEEMIRTIKQQTDVQVWKAVRVKSLADIEKWQNSSADMLLFDTYTENTIGGTGKTFNWQLLKNVKRKFILAGGLNIKNIARAIRTCKPYAVDISSGVETNHLKDERKIKQLMSTIRKVITMTIDTKHKKGRFGIHGGQYMPETLMNAVIELEEAYNKYKNDPDFIRELEDLQINYTGRPSLLYYAEKMSKDLGGAKIYLKREDLNHTGSHKLNNVLGQILLAKRMGKTRVIAETGAGQHGVATATAAALMGMECEIFMGKEDTERQALNVYRMELLGAKVHAVTSGTQTLKDAVNEALREWTRRIDDTHYVLGSVMGPHPFPTIVRDFQSVISREARQQILEKEGRLPSVVMACVGGGSNAMGMFYNFINDKDVKLIGCEAAGKGIDTDQHAATIAKGTEGIFHGMKSYFCQDKYGQIAPVYSISAGLDYPGIGPEHAYLHDIGRAQYVPITDDEAVNAFEYLSRTEGIIPAIESAHAVAHAMKIAPQMNKDDIIIICLSGRGDKDVAAMARYRGVKIHD</sequence>
<dbReference type="FunFam" id="3.40.50.1100:FF:000004">
    <property type="entry name" value="Tryptophan synthase beta chain"/>
    <property type="match status" value="1"/>
</dbReference>
<dbReference type="GO" id="GO:0004640">
    <property type="term" value="F:phosphoribosylanthranilate isomerase activity"/>
    <property type="evidence" value="ECO:0007669"/>
    <property type="project" value="UniProtKB-UniRule"/>
</dbReference>
<dbReference type="UniPathway" id="UPA00035">
    <property type="reaction ID" value="UER00042"/>
</dbReference>
<evidence type="ECO:0000256" key="26">
    <source>
        <dbReference type="HAMAP-Rule" id="MF_00135"/>
    </source>
</evidence>
<evidence type="ECO:0000256" key="17">
    <source>
        <dbReference type="ARBA" id="ARBA00022898"/>
    </source>
</evidence>
<dbReference type="Gene3D" id="3.40.50.1100">
    <property type="match status" value="2"/>
</dbReference>
<dbReference type="SUPFAM" id="SSF53686">
    <property type="entry name" value="Tryptophan synthase beta subunit-like PLP-dependent enzymes"/>
    <property type="match status" value="1"/>
</dbReference>
<feature type="domain" description="Tryptophan synthase beta chain-like PALP" evidence="28">
    <location>
        <begin position="524"/>
        <end position="848"/>
    </location>
</feature>
<dbReference type="EMBL" id="LT906446">
    <property type="protein sequence ID" value="SNV04249.1"/>
    <property type="molecule type" value="Genomic_DNA"/>
</dbReference>
<dbReference type="FunFam" id="3.20.20.70:FF:000024">
    <property type="entry name" value="Indole-3-glycerol phosphate synthase"/>
    <property type="match status" value="1"/>
</dbReference>
<evidence type="ECO:0000259" key="28">
    <source>
        <dbReference type="Pfam" id="PF00291"/>
    </source>
</evidence>
<dbReference type="GO" id="GO:0004834">
    <property type="term" value="F:tryptophan synthase activity"/>
    <property type="evidence" value="ECO:0007669"/>
    <property type="project" value="UniProtKB-UniRule"/>
</dbReference>
<comment type="catalytic activity">
    <reaction evidence="1 26">
        <text>N-(5-phospho-beta-D-ribosyl)anthranilate = 1-(2-carboxyphenylamino)-1-deoxy-D-ribulose 5-phosphate</text>
        <dbReference type="Rhea" id="RHEA:21540"/>
        <dbReference type="ChEBI" id="CHEBI:18277"/>
        <dbReference type="ChEBI" id="CHEBI:58613"/>
        <dbReference type="EC" id="5.3.1.24"/>
    </reaction>
</comment>
<evidence type="ECO:0000259" key="29">
    <source>
        <dbReference type="Pfam" id="PF00697"/>
    </source>
</evidence>
<comment type="similarity">
    <text evidence="11">In the C-terminal section; belongs to the TrpF family.</text>
</comment>
<evidence type="ECO:0000256" key="5">
    <source>
        <dbReference type="ARBA" id="ARBA00004664"/>
    </source>
</evidence>
<evidence type="ECO:0000256" key="3">
    <source>
        <dbReference type="ARBA" id="ARBA00001933"/>
    </source>
</evidence>
<comment type="similarity">
    <text evidence="12 24">Belongs to the TrpB family.</text>
</comment>
<comment type="similarity">
    <text evidence="10 25">Belongs to the TrpC family.</text>
</comment>
<evidence type="ECO:0000256" key="7">
    <source>
        <dbReference type="ARBA" id="ARBA00004733"/>
    </source>
</evidence>
<keyword evidence="20 25" id="KW-0456">Lyase</keyword>
<comment type="function">
    <text evidence="22">Bifunctional enzyme that catalyzes two sequential steps of tryptophan biosynthetic pathway. The first reaction is catalyzed by the isomerase, coded by the TrpF domain; the second reaction is catalyzed by the synthase, coded by the TrpC domain.</text>
</comment>
<comment type="catalytic activity">
    <reaction evidence="23 24">
        <text>(1S,2R)-1-C-(indol-3-yl)glycerol 3-phosphate + L-serine = D-glyceraldehyde 3-phosphate + L-tryptophan + H2O</text>
        <dbReference type="Rhea" id="RHEA:10532"/>
        <dbReference type="ChEBI" id="CHEBI:15377"/>
        <dbReference type="ChEBI" id="CHEBI:33384"/>
        <dbReference type="ChEBI" id="CHEBI:57912"/>
        <dbReference type="ChEBI" id="CHEBI:58866"/>
        <dbReference type="ChEBI" id="CHEBI:59776"/>
        <dbReference type="EC" id="4.2.1.20"/>
    </reaction>
</comment>
<keyword evidence="14 25" id="KW-0028">Amino-acid biosynthesis</keyword>
<dbReference type="NCBIfam" id="TIGR00263">
    <property type="entry name" value="trpB"/>
    <property type="match status" value="1"/>
</dbReference>
<dbReference type="FunFam" id="3.20.20.70:FF:000075">
    <property type="entry name" value="Tryptophan biosynthesis protein TRP1"/>
    <property type="match status" value="1"/>
</dbReference>
<evidence type="ECO:0000256" key="22">
    <source>
        <dbReference type="ARBA" id="ARBA00025592"/>
    </source>
</evidence>
<evidence type="ECO:0000256" key="2">
    <source>
        <dbReference type="ARBA" id="ARBA00001633"/>
    </source>
</evidence>
<proteinExistence type="inferred from homology"/>
<organism evidence="30 31">
    <name type="scientific">Megamonas hypermegale</name>
    <dbReference type="NCBI Taxonomy" id="158847"/>
    <lineage>
        <taxon>Bacteria</taxon>
        <taxon>Bacillati</taxon>
        <taxon>Bacillota</taxon>
        <taxon>Negativicutes</taxon>
        <taxon>Selenomonadales</taxon>
        <taxon>Selenomonadaceae</taxon>
        <taxon>Megamonas</taxon>
    </lineage>
</organism>
<feature type="domain" description="N-(5'phosphoribosyl) anthranilate isomerase (PRAI)" evidence="29">
    <location>
        <begin position="266"/>
        <end position="459"/>
    </location>
</feature>
<accession>A0A239U3M6</accession>
<dbReference type="GO" id="GO:0004425">
    <property type="term" value="F:indole-3-glycerol-phosphate synthase activity"/>
    <property type="evidence" value="ECO:0007669"/>
    <property type="project" value="UniProtKB-UniRule"/>
</dbReference>
<evidence type="ECO:0000256" key="20">
    <source>
        <dbReference type="ARBA" id="ARBA00023239"/>
    </source>
</evidence>
<dbReference type="PROSITE" id="PS00614">
    <property type="entry name" value="IGPS"/>
    <property type="match status" value="1"/>
</dbReference>
<dbReference type="Gene3D" id="3.20.20.70">
    <property type="entry name" value="Aldolase class I"/>
    <property type="match status" value="2"/>
</dbReference>
<dbReference type="InterPro" id="IPR013798">
    <property type="entry name" value="Indole-3-glycerol_P_synth_dom"/>
</dbReference>
<dbReference type="PANTHER" id="PTHR48077">
    <property type="entry name" value="TRYPTOPHAN SYNTHASE-RELATED"/>
    <property type="match status" value="1"/>
</dbReference>
<comment type="subunit">
    <text evidence="13 24">Tetramer of two alpha and two beta chains.</text>
</comment>
<keyword evidence="17 24" id="KW-0663">Pyridoxal phosphate</keyword>
<comment type="similarity">
    <text evidence="9">In the N-terminal section; belongs to the TrpC family.</text>
</comment>
<keyword evidence="15 25" id="KW-0210">Decarboxylase</keyword>
<dbReference type="EC" id="4.1.1.48" evidence="25"/>
<protein>
    <recommendedName>
        <fullName evidence="24 25">Multifunctional fusion protein</fullName>
    </recommendedName>
    <domain>
        <recommendedName>
            <fullName evidence="25">Indole-3-glycerol phosphate synthase</fullName>
            <shortName evidence="25">IGPS</shortName>
            <ecNumber evidence="25">4.1.1.48</ecNumber>
        </recommendedName>
    </domain>
    <domain>
        <recommendedName>
            <fullName evidence="26">N-(5'-phosphoribosyl)anthranilate isomerase</fullName>
            <shortName evidence="26">PRAI</shortName>
            <ecNumber evidence="26">5.3.1.24</ecNumber>
        </recommendedName>
    </domain>
    <domain>
        <recommendedName>
            <fullName evidence="24">Tryptophan synthase beta chain</fullName>
            <ecNumber evidence="24">4.2.1.20</ecNumber>
        </recommendedName>
    </domain>
</protein>
<feature type="domain" description="Indole-3-glycerol phosphate synthase" evidence="27">
    <location>
        <begin position="3"/>
        <end position="255"/>
    </location>
</feature>
<dbReference type="CDD" id="cd00405">
    <property type="entry name" value="PRAI"/>
    <property type="match status" value="1"/>
</dbReference>
<evidence type="ECO:0000256" key="25">
    <source>
        <dbReference type="HAMAP-Rule" id="MF_00134"/>
    </source>
</evidence>
<evidence type="ECO:0000256" key="13">
    <source>
        <dbReference type="ARBA" id="ARBA00011270"/>
    </source>
</evidence>
<comment type="pathway">
    <text evidence="5 26">Amino-acid biosynthesis; L-tryptophan biosynthesis; L-tryptophan from chorismate: step 3/5.</text>
</comment>
<keyword evidence="31" id="KW-1185">Reference proteome</keyword>
<keyword evidence="19 26" id="KW-0413">Isomerase</keyword>
<evidence type="ECO:0000256" key="23">
    <source>
        <dbReference type="ARBA" id="ARBA00049047"/>
    </source>
</evidence>
<evidence type="ECO:0000313" key="30">
    <source>
        <dbReference type="EMBL" id="SNV04249.1"/>
    </source>
</evidence>
<comment type="catalytic activity">
    <reaction evidence="2 25">
        <text>1-(2-carboxyphenylamino)-1-deoxy-D-ribulose 5-phosphate + H(+) = (1S,2R)-1-C-(indol-3-yl)glycerol 3-phosphate + CO2 + H2O</text>
        <dbReference type="Rhea" id="RHEA:23476"/>
        <dbReference type="ChEBI" id="CHEBI:15377"/>
        <dbReference type="ChEBI" id="CHEBI:15378"/>
        <dbReference type="ChEBI" id="CHEBI:16526"/>
        <dbReference type="ChEBI" id="CHEBI:58613"/>
        <dbReference type="ChEBI" id="CHEBI:58866"/>
        <dbReference type="EC" id="4.1.1.48"/>
    </reaction>
</comment>
<keyword evidence="16 25" id="KW-0822">Tryptophan biosynthesis</keyword>
<keyword evidence="21" id="KW-0511">Multifunctional enzyme</keyword>
<dbReference type="Pfam" id="PF00291">
    <property type="entry name" value="PALP"/>
    <property type="match status" value="1"/>
</dbReference>
<dbReference type="Proteomes" id="UP000215383">
    <property type="component" value="Chromosome 1"/>
</dbReference>
<feature type="modified residue" description="N6-(pyridoxal phosphate)lysine" evidence="24">
    <location>
        <position position="558"/>
    </location>
</feature>
<dbReference type="RefSeq" id="WP_081654819.1">
    <property type="nucleotide sequence ID" value="NZ_LT906446.1"/>
</dbReference>
<dbReference type="GeneID" id="99991539"/>
<dbReference type="Pfam" id="PF00697">
    <property type="entry name" value="PRAI"/>
    <property type="match status" value="1"/>
</dbReference>
<dbReference type="NCBIfam" id="NF001377">
    <property type="entry name" value="PRK00278.2-4"/>
    <property type="match status" value="1"/>
</dbReference>
<dbReference type="InterPro" id="IPR006654">
    <property type="entry name" value="Trp_synth_beta"/>
</dbReference>
<evidence type="ECO:0000256" key="11">
    <source>
        <dbReference type="ARBA" id="ARBA00009847"/>
    </source>
</evidence>
<evidence type="ECO:0000256" key="19">
    <source>
        <dbReference type="ARBA" id="ARBA00023235"/>
    </source>
</evidence>